<dbReference type="Proteomes" id="UP000805193">
    <property type="component" value="Unassembled WGS sequence"/>
</dbReference>
<reference evidence="1 2" key="1">
    <citation type="journal article" date="2020" name="Cell">
        <title>Large-Scale Comparative Analyses of Tick Genomes Elucidate Their Genetic Diversity and Vector Capacities.</title>
        <authorList>
            <consortium name="Tick Genome and Microbiome Consortium (TIGMIC)"/>
            <person name="Jia N."/>
            <person name="Wang J."/>
            <person name="Shi W."/>
            <person name="Du L."/>
            <person name="Sun Y."/>
            <person name="Zhan W."/>
            <person name="Jiang J.F."/>
            <person name="Wang Q."/>
            <person name="Zhang B."/>
            <person name="Ji P."/>
            <person name="Bell-Sakyi L."/>
            <person name="Cui X.M."/>
            <person name="Yuan T.T."/>
            <person name="Jiang B.G."/>
            <person name="Yang W.F."/>
            <person name="Lam T.T."/>
            <person name="Chang Q.C."/>
            <person name="Ding S.J."/>
            <person name="Wang X.J."/>
            <person name="Zhu J.G."/>
            <person name="Ruan X.D."/>
            <person name="Zhao L."/>
            <person name="Wei J.T."/>
            <person name="Ye R.Z."/>
            <person name="Que T.C."/>
            <person name="Du C.H."/>
            <person name="Zhou Y.H."/>
            <person name="Cheng J.X."/>
            <person name="Dai P.F."/>
            <person name="Guo W.B."/>
            <person name="Han X.H."/>
            <person name="Huang E.J."/>
            <person name="Li L.F."/>
            <person name="Wei W."/>
            <person name="Gao Y.C."/>
            <person name="Liu J.Z."/>
            <person name="Shao H.Z."/>
            <person name="Wang X."/>
            <person name="Wang C.C."/>
            <person name="Yang T.C."/>
            <person name="Huo Q.B."/>
            <person name="Li W."/>
            <person name="Chen H.Y."/>
            <person name="Chen S.E."/>
            <person name="Zhou L.G."/>
            <person name="Ni X.B."/>
            <person name="Tian J.H."/>
            <person name="Sheng Y."/>
            <person name="Liu T."/>
            <person name="Pan Y.S."/>
            <person name="Xia L.Y."/>
            <person name="Li J."/>
            <person name="Zhao F."/>
            <person name="Cao W.C."/>
        </authorList>
    </citation>
    <scope>NUCLEOTIDE SEQUENCE [LARGE SCALE GENOMIC DNA]</scope>
    <source>
        <strain evidence="1">Iper-2018</strain>
    </source>
</reference>
<gene>
    <name evidence="1" type="ORF">HPB47_027745</name>
</gene>
<evidence type="ECO:0000313" key="2">
    <source>
        <dbReference type="Proteomes" id="UP000805193"/>
    </source>
</evidence>
<proteinExistence type="predicted"/>
<keyword evidence="2" id="KW-1185">Reference proteome</keyword>
<comment type="caution">
    <text evidence="1">The sequence shown here is derived from an EMBL/GenBank/DDBJ whole genome shotgun (WGS) entry which is preliminary data.</text>
</comment>
<name>A0AC60PV37_IXOPE</name>
<accession>A0AC60PV37</accession>
<dbReference type="EMBL" id="JABSTQ010009895">
    <property type="protein sequence ID" value="KAG0425060.1"/>
    <property type="molecule type" value="Genomic_DNA"/>
</dbReference>
<sequence length="225" mass="25569">MTAVVQLSSSDLNYYQSFYAIFLYGLGGSAPGSRAESFYSEDGESLHGLLPEDLHHGQTERHRCRLCSYSSRYRHHADDQTRDSARQKIFLTMGEETGNGGQELEETPTANVGELSCSDCGWLFSSGERLYGHQWSAHNREDFIRCRYCPFSAKSAPTMAKHERTHTVKKPFACHICRKTFAQKFNLKTHQNVHTREKTFQCNKCGKAFAYLGGLKTHLKMHTVT</sequence>
<protein>
    <submittedName>
        <fullName evidence="1">Uncharacterized protein</fullName>
    </submittedName>
</protein>
<organism evidence="1 2">
    <name type="scientific">Ixodes persulcatus</name>
    <name type="common">Taiga tick</name>
    <dbReference type="NCBI Taxonomy" id="34615"/>
    <lineage>
        <taxon>Eukaryota</taxon>
        <taxon>Metazoa</taxon>
        <taxon>Ecdysozoa</taxon>
        <taxon>Arthropoda</taxon>
        <taxon>Chelicerata</taxon>
        <taxon>Arachnida</taxon>
        <taxon>Acari</taxon>
        <taxon>Parasitiformes</taxon>
        <taxon>Ixodida</taxon>
        <taxon>Ixodoidea</taxon>
        <taxon>Ixodidae</taxon>
        <taxon>Ixodinae</taxon>
        <taxon>Ixodes</taxon>
    </lineage>
</organism>
<evidence type="ECO:0000313" key="1">
    <source>
        <dbReference type="EMBL" id="KAG0425060.1"/>
    </source>
</evidence>